<feature type="transmembrane region" description="Helical" evidence="1">
    <location>
        <begin position="146"/>
        <end position="165"/>
    </location>
</feature>
<dbReference type="Proteomes" id="UP000821866">
    <property type="component" value="Chromosome 3"/>
</dbReference>
<organism evidence="2 3">
    <name type="scientific">Rhipicephalus microplus</name>
    <name type="common">Cattle tick</name>
    <name type="synonym">Boophilus microplus</name>
    <dbReference type="NCBI Taxonomy" id="6941"/>
    <lineage>
        <taxon>Eukaryota</taxon>
        <taxon>Metazoa</taxon>
        <taxon>Ecdysozoa</taxon>
        <taxon>Arthropoda</taxon>
        <taxon>Chelicerata</taxon>
        <taxon>Arachnida</taxon>
        <taxon>Acari</taxon>
        <taxon>Parasitiformes</taxon>
        <taxon>Ixodida</taxon>
        <taxon>Ixodoidea</taxon>
        <taxon>Ixodidae</taxon>
        <taxon>Rhipicephalinae</taxon>
        <taxon>Rhipicephalus</taxon>
        <taxon>Boophilus</taxon>
    </lineage>
</organism>
<protein>
    <submittedName>
        <fullName evidence="2">Uncharacterized protein</fullName>
    </submittedName>
</protein>
<reference evidence="2" key="2">
    <citation type="submission" date="2021-09" db="EMBL/GenBank/DDBJ databases">
        <authorList>
            <person name="Jia N."/>
            <person name="Wang J."/>
            <person name="Shi W."/>
            <person name="Du L."/>
            <person name="Sun Y."/>
            <person name="Zhan W."/>
            <person name="Jiang J."/>
            <person name="Wang Q."/>
            <person name="Zhang B."/>
            <person name="Ji P."/>
            <person name="Sakyi L.B."/>
            <person name="Cui X."/>
            <person name="Yuan T."/>
            <person name="Jiang B."/>
            <person name="Yang W."/>
            <person name="Lam T.T.-Y."/>
            <person name="Chang Q."/>
            <person name="Ding S."/>
            <person name="Wang X."/>
            <person name="Zhu J."/>
            <person name="Ruan X."/>
            <person name="Zhao L."/>
            <person name="Wei J."/>
            <person name="Que T."/>
            <person name="Du C."/>
            <person name="Cheng J."/>
            <person name="Dai P."/>
            <person name="Han X."/>
            <person name="Huang E."/>
            <person name="Gao Y."/>
            <person name="Liu J."/>
            <person name="Shao H."/>
            <person name="Ye R."/>
            <person name="Li L."/>
            <person name="Wei W."/>
            <person name="Wang X."/>
            <person name="Wang C."/>
            <person name="Huo Q."/>
            <person name="Li W."/>
            <person name="Guo W."/>
            <person name="Chen H."/>
            <person name="Chen S."/>
            <person name="Zhou L."/>
            <person name="Zhou L."/>
            <person name="Ni X."/>
            <person name="Tian J."/>
            <person name="Zhou Y."/>
            <person name="Sheng Y."/>
            <person name="Liu T."/>
            <person name="Pan Y."/>
            <person name="Xia L."/>
            <person name="Li J."/>
            <person name="Zhao F."/>
            <person name="Cao W."/>
        </authorList>
    </citation>
    <scope>NUCLEOTIDE SEQUENCE</scope>
    <source>
        <strain evidence="2">Rmic-2018</strain>
        <tissue evidence="2">Larvae</tissue>
    </source>
</reference>
<keyword evidence="1" id="KW-0812">Transmembrane</keyword>
<keyword evidence="1" id="KW-1133">Transmembrane helix</keyword>
<evidence type="ECO:0000313" key="3">
    <source>
        <dbReference type="Proteomes" id="UP000821866"/>
    </source>
</evidence>
<reference evidence="2" key="1">
    <citation type="journal article" date="2020" name="Cell">
        <title>Large-Scale Comparative Analyses of Tick Genomes Elucidate Their Genetic Diversity and Vector Capacities.</title>
        <authorList>
            <consortium name="Tick Genome and Microbiome Consortium (TIGMIC)"/>
            <person name="Jia N."/>
            <person name="Wang J."/>
            <person name="Shi W."/>
            <person name="Du L."/>
            <person name="Sun Y."/>
            <person name="Zhan W."/>
            <person name="Jiang J.F."/>
            <person name="Wang Q."/>
            <person name="Zhang B."/>
            <person name="Ji P."/>
            <person name="Bell-Sakyi L."/>
            <person name="Cui X.M."/>
            <person name="Yuan T.T."/>
            <person name="Jiang B.G."/>
            <person name="Yang W.F."/>
            <person name="Lam T.T."/>
            <person name="Chang Q.C."/>
            <person name="Ding S.J."/>
            <person name="Wang X.J."/>
            <person name="Zhu J.G."/>
            <person name="Ruan X.D."/>
            <person name="Zhao L."/>
            <person name="Wei J.T."/>
            <person name="Ye R.Z."/>
            <person name="Que T.C."/>
            <person name="Du C.H."/>
            <person name="Zhou Y.H."/>
            <person name="Cheng J.X."/>
            <person name="Dai P.F."/>
            <person name="Guo W.B."/>
            <person name="Han X.H."/>
            <person name="Huang E.J."/>
            <person name="Li L.F."/>
            <person name="Wei W."/>
            <person name="Gao Y.C."/>
            <person name="Liu J.Z."/>
            <person name="Shao H.Z."/>
            <person name="Wang X."/>
            <person name="Wang C.C."/>
            <person name="Yang T.C."/>
            <person name="Huo Q.B."/>
            <person name="Li W."/>
            <person name="Chen H.Y."/>
            <person name="Chen S.E."/>
            <person name="Zhou L.G."/>
            <person name="Ni X.B."/>
            <person name="Tian J.H."/>
            <person name="Sheng Y."/>
            <person name="Liu T."/>
            <person name="Pan Y.S."/>
            <person name="Xia L.Y."/>
            <person name="Li J."/>
            <person name="Zhao F."/>
            <person name="Cao W.C."/>
        </authorList>
    </citation>
    <scope>NUCLEOTIDE SEQUENCE</scope>
    <source>
        <strain evidence="2">Rmic-2018</strain>
    </source>
</reference>
<name>A0A9J6E5H8_RHIMP</name>
<dbReference type="EMBL" id="JABSTU010000005">
    <property type="protein sequence ID" value="KAH8029596.1"/>
    <property type="molecule type" value="Genomic_DNA"/>
</dbReference>
<dbReference type="AlphaFoldDB" id="A0A9J6E5H8"/>
<evidence type="ECO:0000313" key="2">
    <source>
        <dbReference type="EMBL" id="KAH8029596.1"/>
    </source>
</evidence>
<evidence type="ECO:0000256" key="1">
    <source>
        <dbReference type="SAM" id="Phobius"/>
    </source>
</evidence>
<keyword evidence="3" id="KW-1185">Reference proteome</keyword>
<proteinExistence type="predicted"/>
<accession>A0A9J6E5H8</accession>
<sequence length="215" mass="24670">MSVNDDDRTRVLEQLLLHIEQLTAEDVQNLAQIRDIDWLAPLRNLRPERAVQEVRGLLEGPPDITVYLRRITWFYTWLAWRQRLGPWLLFRIDVSAQHVDYNVVLRRLLREQPPVSRPVALGVWRDRGAFYACMIVNRTSPYRRKLVVLPFVLWSGWPFVATYVGTGDEMPTLLTCLAVALRGATVELVGELHVDLESVVRAGYQDVGAPVALCI</sequence>
<gene>
    <name evidence="2" type="ORF">HPB51_001878</name>
</gene>
<dbReference type="VEuPathDB" id="VectorBase:LOC119162310"/>
<comment type="caution">
    <text evidence="2">The sequence shown here is derived from an EMBL/GenBank/DDBJ whole genome shotgun (WGS) entry which is preliminary data.</text>
</comment>
<keyword evidence="1" id="KW-0472">Membrane</keyword>